<dbReference type="EMBL" id="LFBV01000011">
    <property type="protein sequence ID" value="OKH90588.1"/>
    <property type="molecule type" value="Genomic_DNA"/>
</dbReference>
<dbReference type="SUPFAM" id="SSF55874">
    <property type="entry name" value="ATPase domain of HSP90 chaperone/DNA topoisomerase II/histidine kinase"/>
    <property type="match status" value="1"/>
</dbReference>
<dbReference type="InterPro" id="IPR036890">
    <property type="entry name" value="HATPase_C_sf"/>
</dbReference>
<evidence type="ECO:0000259" key="3">
    <source>
        <dbReference type="Pfam" id="PF13581"/>
    </source>
</evidence>
<organism evidence="4 5">
    <name type="scientific">Streptomyces uncialis</name>
    <dbReference type="NCBI Taxonomy" id="1048205"/>
    <lineage>
        <taxon>Bacteria</taxon>
        <taxon>Bacillati</taxon>
        <taxon>Actinomycetota</taxon>
        <taxon>Actinomycetes</taxon>
        <taxon>Kitasatosporales</taxon>
        <taxon>Streptomycetaceae</taxon>
        <taxon>Streptomyces</taxon>
    </lineage>
</organism>
<keyword evidence="1" id="KW-0723">Serine/threonine-protein kinase</keyword>
<dbReference type="InterPro" id="IPR050267">
    <property type="entry name" value="Anti-sigma-factor_SerPK"/>
</dbReference>
<keyword evidence="1" id="KW-0418">Kinase</keyword>
<dbReference type="CDD" id="cd16936">
    <property type="entry name" value="HATPase_RsbW-like"/>
    <property type="match status" value="1"/>
</dbReference>
<evidence type="ECO:0000256" key="1">
    <source>
        <dbReference type="ARBA" id="ARBA00022527"/>
    </source>
</evidence>
<name>A0A1Q4UYE2_9ACTN</name>
<keyword evidence="5" id="KW-1185">Reference proteome</keyword>
<dbReference type="PANTHER" id="PTHR35526">
    <property type="entry name" value="ANTI-SIGMA-F FACTOR RSBW-RELATED"/>
    <property type="match status" value="1"/>
</dbReference>
<comment type="caution">
    <text evidence="4">The sequence shown here is derived from an EMBL/GenBank/DDBJ whole genome shotgun (WGS) entry which is preliminary data.</text>
</comment>
<dbReference type="InterPro" id="IPR003594">
    <property type="entry name" value="HATPase_dom"/>
</dbReference>
<dbReference type="RefSeq" id="WP_073794621.1">
    <property type="nucleotide sequence ID" value="NZ_CP108638.1"/>
</dbReference>
<gene>
    <name evidence="4" type="ORF">AB852_33750</name>
</gene>
<proteinExistence type="predicted"/>
<dbReference type="Gene3D" id="3.30.565.10">
    <property type="entry name" value="Histidine kinase-like ATPase, C-terminal domain"/>
    <property type="match status" value="1"/>
</dbReference>
<sequence length="136" mass="14637">MRAQKRCGGRTARVEFVLPGGSASAGRARQLTRALLAEGCGRPSDRLHDAQLVVSELVSNATRAARGPCRLRLRLDAHEFTVEVHDDSPERPSLRPPSASAESGRGLALVHALSRHWCVVGDRRGGKTVRAVLALD</sequence>
<dbReference type="Pfam" id="PF13581">
    <property type="entry name" value="HATPase_c_2"/>
    <property type="match status" value="1"/>
</dbReference>
<keyword evidence="1" id="KW-0808">Transferase</keyword>
<dbReference type="PANTHER" id="PTHR35526:SF3">
    <property type="entry name" value="ANTI-SIGMA-F FACTOR RSBW"/>
    <property type="match status" value="1"/>
</dbReference>
<dbReference type="STRING" id="1048205.AB852_33750"/>
<evidence type="ECO:0000256" key="2">
    <source>
        <dbReference type="SAM" id="MobiDB-lite"/>
    </source>
</evidence>
<reference evidence="4 5" key="1">
    <citation type="submission" date="2015-06" db="EMBL/GenBank/DDBJ databases">
        <title>Cloning and characterization of the uncialamcin biosynthetic gene cluster.</title>
        <authorList>
            <person name="Yan X."/>
            <person name="Huang T."/>
            <person name="Ge H."/>
            <person name="Shen B."/>
        </authorList>
    </citation>
    <scope>NUCLEOTIDE SEQUENCE [LARGE SCALE GENOMIC DNA]</scope>
    <source>
        <strain evidence="4 5">DCA2648</strain>
    </source>
</reference>
<feature type="region of interest" description="Disordered" evidence="2">
    <location>
        <begin position="83"/>
        <end position="102"/>
    </location>
</feature>
<evidence type="ECO:0000313" key="5">
    <source>
        <dbReference type="Proteomes" id="UP000186455"/>
    </source>
</evidence>
<dbReference type="GO" id="GO:0004674">
    <property type="term" value="F:protein serine/threonine kinase activity"/>
    <property type="evidence" value="ECO:0007669"/>
    <property type="project" value="UniProtKB-KW"/>
</dbReference>
<protein>
    <recommendedName>
        <fullName evidence="3">Histidine kinase/HSP90-like ATPase domain-containing protein</fullName>
    </recommendedName>
</protein>
<accession>A0A1Q4UYE2</accession>
<feature type="domain" description="Histidine kinase/HSP90-like ATPase" evidence="3">
    <location>
        <begin position="24"/>
        <end position="132"/>
    </location>
</feature>
<feature type="compositionally biased region" description="Basic and acidic residues" evidence="2">
    <location>
        <begin position="83"/>
        <end position="93"/>
    </location>
</feature>
<evidence type="ECO:0000313" key="4">
    <source>
        <dbReference type="EMBL" id="OKH90588.1"/>
    </source>
</evidence>
<dbReference type="Proteomes" id="UP000186455">
    <property type="component" value="Unassembled WGS sequence"/>
</dbReference>
<dbReference type="AlphaFoldDB" id="A0A1Q4UYE2"/>